<sequence>MSKRKRQYLHMAKLDLDFVLLDESVVDYGYRVQMTGAVLDGFKENPVMLYLHLRGNEGWEKPTNDVLLPIGRWYDIRIEGGRLMAKPEFDDNDEFAQKIESKVKGKYLNAASVWIDPIAVSDDDALKVAGQRGPTITKWGLREGSIVDIPACRNAIAMRNSAGEMLRLSSVDSNSQAEVLTYLSSLVPEKNSSEMDKKILALKLGLPESATDAEINAKLDALNSAAAPNVKLTTENTELKKKVDDMEKAQSEKARTDLVDGGITDGKFTAKERDTYLQLAQSNFDATKALIDTMKPYKSLQELQLKGGETSAAESAELMKLSGKQLWMDGKLARLKEINLEGFKVKYKEAHGVEYK</sequence>
<protein>
    <submittedName>
        <fullName evidence="1">Uncharacterized protein</fullName>
    </submittedName>
</protein>
<accession>A0A5B2W461</accession>
<dbReference type="InterPro" id="IPR012106">
    <property type="entry name" value="Phage_Mu_Gp1"/>
</dbReference>
<proteinExistence type="predicted"/>
<reference evidence="1 2" key="2">
    <citation type="submission" date="2019-09" db="EMBL/GenBank/DDBJ databases">
        <authorList>
            <person name="Jin C."/>
        </authorList>
    </citation>
    <scope>NUCLEOTIDE SEQUENCE [LARGE SCALE GENOMIC DNA]</scope>
    <source>
        <strain evidence="1 2">BN140078</strain>
    </source>
</reference>
<dbReference type="EMBL" id="VUOC01000001">
    <property type="protein sequence ID" value="KAA2245500.1"/>
    <property type="molecule type" value="Genomic_DNA"/>
</dbReference>
<comment type="caution">
    <text evidence="1">The sequence shown here is derived from an EMBL/GenBank/DDBJ whole genome shotgun (WGS) entry which is preliminary data.</text>
</comment>
<organism evidence="1 2">
    <name type="scientific">Chitinophaga agrisoli</name>
    <dbReference type="NCBI Taxonomy" id="2607653"/>
    <lineage>
        <taxon>Bacteria</taxon>
        <taxon>Pseudomonadati</taxon>
        <taxon>Bacteroidota</taxon>
        <taxon>Chitinophagia</taxon>
        <taxon>Chitinophagales</taxon>
        <taxon>Chitinophagaceae</taxon>
        <taxon>Chitinophaga</taxon>
    </lineage>
</organism>
<dbReference type="Pfam" id="PF10123">
    <property type="entry name" value="Mu-like_Pro"/>
    <property type="match status" value="1"/>
</dbReference>
<reference evidence="1 2" key="1">
    <citation type="submission" date="2019-09" db="EMBL/GenBank/DDBJ databases">
        <title>Chitinophaga ginsengihumi sp. nov., isolated from soil of ginseng rhizosphere.</title>
        <authorList>
            <person name="Lee J."/>
        </authorList>
    </citation>
    <scope>NUCLEOTIDE SEQUENCE [LARGE SCALE GENOMIC DNA]</scope>
    <source>
        <strain evidence="1 2">BN140078</strain>
    </source>
</reference>
<name>A0A5B2W461_9BACT</name>
<dbReference type="Proteomes" id="UP000324611">
    <property type="component" value="Unassembled WGS sequence"/>
</dbReference>
<evidence type="ECO:0000313" key="2">
    <source>
        <dbReference type="Proteomes" id="UP000324611"/>
    </source>
</evidence>
<keyword evidence="2" id="KW-1185">Reference proteome</keyword>
<dbReference type="AlphaFoldDB" id="A0A5B2W461"/>
<gene>
    <name evidence="1" type="ORF">F0L74_05955</name>
</gene>
<evidence type="ECO:0000313" key="1">
    <source>
        <dbReference type="EMBL" id="KAA2245500.1"/>
    </source>
</evidence>